<dbReference type="AlphaFoldDB" id="A0A1C7PAD9"/>
<dbReference type="KEGG" id="agl:PYTT_1358"/>
<keyword evidence="2" id="KW-1185">Reference proteome</keyword>
<proteinExistence type="predicted"/>
<evidence type="ECO:0000313" key="1">
    <source>
        <dbReference type="EMBL" id="SEH87269.1"/>
    </source>
</evidence>
<dbReference type="STRING" id="1679444.PYTT_1358"/>
<gene>
    <name evidence="1" type="ORF">PYTT_1358</name>
</gene>
<dbReference type="RefSeq" id="WP_067777555.1">
    <property type="nucleotide sequence ID" value="NZ_LIGX01000038.1"/>
</dbReference>
<dbReference type="EMBL" id="LT629973">
    <property type="protein sequence ID" value="SEH87269.1"/>
    <property type="molecule type" value="Genomic_DNA"/>
</dbReference>
<sequence length="97" mass="10593">MIDNAPEANRWAAAEINRALVALRLSPYCNAEPTTQPGVVNIAYGPEPALLKPHQANVDALMFARYLSTHLPSPEIIVALLDRKRAAQPHPPTAIFD</sequence>
<organism evidence="1 2">
    <name type="scientific">Akkermansia glycaniphila</name>
    <dbReference type="NCBI Taxonomy" id="1679444"/>
    <lineage>
        <taxon>Bacteria</taxon>
        <taxon>Pseudomonadati</taxon>
        <taxon>Verrucomicrobiota</taxon>
        <taxon>Verrucomicrobiia</taxon>
        <taxon>Verrucomicrobiales</taxon>
        <taxon>Akkermansiaceae</taxon>
        <taxon>Akkermansia</taxon>
    </lineage>
</organism>
<accession>A0A1C7PAD9</accession>
<reference evidence="2" key="1">
    <citation type="submission" date="2016-09" db="EMBL/GenBank/DDBJ databases">
        <authorList>
            <person name="Koehorst J."/>
        </authorList>
    </citation>
    <scope>NUCLEOTIDE SEQUENCE [LARGE SCALE GENOMIC DNA]</scope>
</reference>
<protein>
    <submittedName>
        <fullName evidence="1">Uncharacterized protein</fullName>
    </submittedName>
</protein>
<evidence type="ECO:0000313" key="2">
    <source>
        <dbReference type="Proteomes" id="UP000176204"/>
    </source>
</evidence>
<name>A0A1C7PAD9_9BACT</name>
<dbReference type="Proteomes" id="UP000176204">
    <property type="component" value="Chromosome I"/>
</dbReference>